<dbReference type="Proteomes" id="UP000070121">
    <property type="component" value="Unassembled WGS sequence"/>
</dbReference>
<keyword evidence="4" id="KW-1185">Reference proteome</keyword>
<dbReference type="AlphaFoldDB" id="A0A135S5W2"/>
<dbReference type="EMBL" id="JFFI01002514">
    <property type="protein sequence ID" value="KXH31279.1"/>
    <property type="molecule type" value="Genomic_DNA"/>
</dbReference>
<accession>A0A135S5W2</accession>
<dbReference type="InterPro" id="IPR011009">
    <property type="entry name" value="Kinase-like_dom_sf"/>
</dbReference>
<reference evidence="3 4" key="1">
    <citation type="submission" date="2014-02" db="EMBL/GenBank/DDBJ databases">
        <title>The genome sequence of Colletotrichum salicis CBS 607.94.</title>
        <authorList>
            <person name="Baroncelli R."/>
            <person name="Thon M.R."/>
        </authorList>
    </citation>
    <scope>NUCLEOTIDE SEQUENCE [LARGE SCALE GENOMIC DNA]</scope>
    <source>
        <strain evidence="3 4">CBS 607.94</strain>
    </source>
</reference>
<dbReference type="InterPro" id="IPR000719">
    <property type="entry name" value="Prot_kinase_dom"/>
</dbReference>
<gene>
    <name evidence="3" type="ORF">CSAL01_02876</name>
</gene>
<protein>
    <submittedName>
        <fullName evidence="3">Protein kinase</fullName>
    </submittedName>
</protein>
<dbReference type="Gene3D" id="1.10.510.10">
    <property type="entry name" value="Transferase(Phosphotransferase) domain 1"/>
    <property type="match status" value="1"/>
</dbReference>
<proteinExistence type="predicted"/>
<dbReference type="SMART" id="SM00220">
    <property type="entry name" value="S_TKc"/>
    <property type="match status" value="1"/>
</dbReference>
<keyword evidence="3" id="KW-0808">Transferase</keyword>
<feature type="region of interest" description="Disordered" evidence="1">
    <location>
        <begin position="647"/>
        <end position="703"/>
    </location>
</feature>
<dbReference type="GO" id="GO:0004674">
    <property type="term" value="F:protein serine/threonine kinase activity"/>
    <property type="evidence" value="ECO:0007669"/>
    <property type="project" value="TreeGrafter"/>
</dbReference>
<evidence type="ECO:0000313" key="4">
    <source>
        <dbReference type="Proteomes" id="UP000070121"/>
    </source>
</evidence>
<dbReference type="Pfam" id="PF00069">
    <property type="entry name" value="Pkinase"/>
    <property type="match status" value="1"/>
</dbReference>
<evidence type="ECO:0000259" key="2">
    <source>
        <dbReference type="PROSITE" id="PS50011"/>
    </source>
</evidence>
<organism evidence="3 4">
    <name type="scientific">Colletotrichum salicis</name>
    <dbReference type="NCBI Taxonomy" id="1209931"/>
    <lineage>
        <taxon>Eukaryota</taxon>
        <taxon>Fungi</taxon>
        <taxon>Dikarya</taxon>
        <taxon>Ascomycota</taxon>
        <taxon>Pezizomycotina</taxon>
        <taxon>Sordariomycetes</taxon>
        <taxon>Hypocreomycetidae</taxon>
        <taxon>Glomerellales</taxon>
        <taxon>Glomerellaceae</taxon>
        <taxon>Colletotrichum</taxon>
        <taxon>Colletotrichum acutatum species complex</taxon>
    </lineage>
</organism>
<dbReference type="GO" id="GO:0005524">
    <property type="term" value="F:ATP binding"/>
    <property type="evidence" value="ECO:0007669"/>
    <property type="project" value="InterPro"/>
</dbReference>
<dbReference type="STRING" id="1209931.A0A135S5W2"/>
<dbReference type="PROSITE" id="PS50011">
    <property type="entry name" value="PROTEIN_KINASE_DOM"/>
    <property type="match status" value="1"/>
</dbReference>
<dbReference type="PANTHER" id="PTHR24359:SF1">
    <property type="entry name" value="INHIBITOR OF NUCLEAR FACTOR KAPPA-B KINASE EPSILON SUBUNIT HOMOLOG 1-RELATED"/>
    <property type="match status" value="1"/>
</dbReference>
<dbReference type="CDD" id="cd00180">
    <property type="entry name" value="PKc"/>
    <property type="match status" value="1"/>
</dbReference>
<comment type="caution">
    <text evidence="3">The sequence shown here is derived from an EMBL/GenBank/DDBJ whole genome shotgun (WGS) entry which is preliminary data.</text>
</comment>
<keyword evidence="3" id="KW-0418">Kinase</keyword>
<dbReference type="SUPFAM" id="SSF56112">
    <property type="entry name" value="Protein kinase-like (PK-like)"/>
    <property type="match status" value="1"/>
</dbReference>
<dbReference type="OrthoDB" id="1046782at2759"/>
<name>A0A135S5W2_9PEZI</name>
<sequence length="947" mass="105497">MIETTPENEAPVLPPLMLQPDIMEMTKPLKQLLEGAMCRSFSLSGRSSKEFLPAPDFNRIIAEESVLGALRASCSGADFMRCIYASTIVKDQTHIKTFAILVLIDRVDAIAAFRQNHLGDAQLPLAFSPTPGGETSTLVRSMATRSSFDLSLMGLSHYESILFEEMQWKFLAPVLARADLDGEPREFPESTILPFVIPDLPHGTQWPRNSCSNNSRIYQAHIHDGHHDFSASTVAVKELLNAGPEDYRREVEALKTFGGPDQLHVIELLTTFKRGETYYLVFPWAENDLHGVFTEPAFSLPCGSANAVKPATLTAKQMLGVAEALKAIHYCRLKKRSSKGYHEPAEGGGGAYHGDIKPENILVENGQWKLADFGLFRIGRGTEDPLGDRPAGCSPTYRAPEHDVGTFDGQKADIWSLGCVMSVAATWMTLGRKGVKKFSANRQTKAGTGFDNSFFEVSKDQEQRTRVKLKAAVSHWISRLRRAPRASTFTHDLLDLIRDKMLEVDGSKRISSADVVSSLEKMYEKCAGDPSYTEPAPRRGVSSWTCGNELLTGTPYHEPRSITVNVVEVPDPTQYNQTLPALAPQLDYTYPSASFNAGDDTRTGAAVLSFAFTEPLLETYDDTINQPNSLYGSMNITISPDIGQLGSPNVEGSLPSFEDLPTSRPSLTVPVVTNNRKRRRSTSSENPEGAEGHLDSSSESQTNFHDESRAFACPYFKHNPEKYRRGKWKSCAGAGWEEFHRLKCQKRLPSREELDDHRDSEVQCQRQHAMVDDNMDDAQLSSSQDQLRGKDGAYKWGTIYKIIFRSIRISPEAMPSPSNCLDRDELDRFSNFLESRRQHQIYGEVQREIDICLKWIRKFQNPRSLTQSTIASEVPSLTGGSSNMSTLSANAMLTRDEFEPVSFDYNTTADSSCQEAGIMRQDPLAVGIQFLGCRYDESMYLGPFKDL</sequence>
<evidence type="ECO:0000313" key="3">
    <source>
        <dbReference type="EMBL" id="KXH31279.1"/>
    </source>
</evidence>
<dbReference type="PANTHER" id="PTHR24359">
    <property type="entry name" value="SERINE/THREONINE-PROTEIN KINASE SBK1"/>
    <property type="match status" value="1"/>
</dbReference>
<evidence type="ECO:0000256" key="1">
    <source>
        <dbReference type="SAM" id="MobiDB-lite"/>
    </source>
</evidence>
<feature type="domain" description="Protein kinase" evidence="2">
    <location>
        <begin position="203"/>
        <end position="523"/>
    </location>
</feature>